<feature type="active site" description="Proton donor" evidence="4">
    <location>
        <position position="213"/>
    </location>
</feature>
<evidence type="ECO:0000313" key="7">
    <source>
        <dbReference type="EMBL" id="PIL25287.1"/>
    </source>
</evidence>
<comment type="caution">
    <text evidence="7">The sequence shown here is derived from an EMBL/GenBank/DDBJ whole genome shotgun (WGS) entry which is preliminary data.</text>
</comment>
<gene>
    <name evidence="7" type="ORF">GSI_13176</name>
</gene>
<evidence type="ECO:0000256" key="4">
    <source>
        <dbReference type="PIRSR" id="PIRSR606710-1"/>
    </source>
</evidence>
<name>A0A2G8RUU8_9APHY</name>
<dbReference type="Proteomes" id="UP000230002">
    <property type="component" value="Unassembled WGS sequence"/>
</dbReference>
<reference evidence="7 8" key="1">
    <citation type="journal article" date="2015" name="Sci. Rep.">
        <title>Chromosome-level genome map provides insights into diverse defense mechanisms in the medicinal fungus Ganoderma sinense.</title>
        <authorList>
            <person name="Zhu Y."/>
            <person name="Xu J."/>
            <person name="Sun C."/>
            <person name="Zhou S."/>
            <person name="Xu H."/>
            <person name="Nelson D.R."/>
            <person name="Qian J."/>
            <person name="Song J."/>
            <person name="Luo H."/>
            <person name="Xiang L."/>
            <person name="Li Y."/>
            <person name="Xu Z."/>
            <person name="Ji A."/>
            <person name="Wang L."/>
            <person name="Lu S."/>
            <person name="Hayward A."/>
            <person name="Sun W."/>
            <person name="Li X."/>
            <person name="Schwartz D.C."/>
            <person name="Wang Y."/>
            <person name="Chen S."/>
        </authorList>
    </citation>
    <scope>NUCLEOTIDE SEQUENCE [LARGE SCALE GENOMIC DNA]</scope>
    <source>
        <strain evidence="7 8">ZZ0214-1</strain>
    </source>
</reference>
<dbReference type="GO" id="GO:0004553">
    <property type="term" value="F:hydrolase activity, hydrolyzing O-glycosyl compounds"/>
    <property type="evidence" value="ECO:0007669"/>
    <property type="project" value="InterPro"/>
</dbReference>
<dbReference type="Gene3D" id="2.115.10.20">
    <property type="entry name" value="Glycosyl hydrolase domain, family 43"/>
    <property type="match status" value="1"/>
</dbReference>
<evidence type="ECO:0000256" key="5">
    <source>
        <dbReference type="RuleBase" id="RU361187"/>
    </source>
</evidence>
<evidence type="ECO:0000313" key="8">
    <source>
        <dbReference type="Proteomes" id="UP000230002"/>
    </source>
</evidence>
<sequence>MFSTTLLTFLGAIATLAVATPMKRTVSNGAAINKNFADPGLMLNSNGVWYAYSTTSSSGLVPMSNSTNFKTWTKPTNVLTSVGAWATGAVWDPDVREISSGHYVMYYAARRNGGPSNDHCLGVATATHPNGPFTPKSTPLMCDLASGGLIGITGFKAPDGRLYVVWKVDGNSIKGKTPIKIQRVGANGYDLQGTATTLITNDASSSVDGGLVEAPSLVHWNGWYYLFYSTHNYNTLKYDIRYAVSRSVRGPFSKVGSFLTSGDFSTAGPGSTTVLNIQDKYVNMAFHSDINGKNSSGAGRAMWTISNICLSGGVAKPTC</sequence>
<accession>A0A2G8RUU8</accession>
<evidence type="ECO:0000256" key="2">
    <source>
        <dbReference type="ARBA" id="ARBA00022801"/>
    </source>
</evidence>
<dbReference type="Pfam" id="PF04616">
    <property type="entry name" value="Glyco_hydro_43"/>
    <property type="match status" value="1"/>
</dbReference>
<evidence type="ECO:0008006" key="9">
    <source>
        <dbReference type="Google" id="ProtNLM"/>
    </source>
</evidence>
<proteinExistence type="inferred from homology"/>
<dbReference type="PANTHER" id="PTHR42812:SF5">
    <property type="entry name" value="ENDO-ARABINASE"/>
    <property type="match status" value="1"/>
</dbReference>
<dbReference type="AlphaFoldDB" id="A0A2G8RUU8"/>
<keyword evidence="2 5" id="KW-0378">Hydrolase</keyword>
<dbReference type="EMBL" id="AYKW01000056">
    <property type="protein sequence ID" value="PIL25287.1"/>
    <property type="molecule type" value="Genomic_DNA"/>
</dbReference>
<feature type="chain" id="PRO_5013909933" description="Transporter" evidence="6">
    <location>
        <begin position="20"/>
        <end position="319"/>
    </location>
</feature>
<dbReference type="PANTHER" id="PTHR42812">
    <property type="entry name" value="BETA-XYLOSIDASE"/>
    <property type="match status" value="1"/>
</dbReference>
<evidence type="ECO:0000256" key="6">
    <source>
        <dbReference type="SAM" id="SignalP"/>
    </source>
</evidence>
<keyword evidence="3 5" id="KW-0326">Glycosidase</keyword>
<dbReference type="GO" id="GO:0005975">
    <property type="term" value="P:carbohydrate metabolic process"/>
    <property type="evidence" value="ECO:0007669"/>
    <property type="project" value="InterPro"/>
</dbReference>
<dbReference type="CDD" id="cd08999">
    <property type="entry name" value="GH43_ABN-like"/>
    <property type="match status" value="1"/>
</dbReference>
<dbReference type="SUPFAM" id="SSF75005">
    <property type="entry name" value="Arabinanase/levansucrase/invertase"/>
    <property type="match status" value="1"/>
</dbReference>
<dbReference type="InterPro" id="IPR023296">
    <property type="entry name" value="Glyco_hydro_beta-prop_sf"/>
</dbReference>
<dbReference type="InterPro" id="IPR006710">
    <property type="entry name" value="Glyco_hydro_43"/>
</dbReference>
<organism evidence="7 8">
    <name type="scientific">Ganoderma sinense ZZ0214-1</name>
    <dbReference type="NCBI Taxonomy" id="1077348"/>
    <lineage>
        <taxon>Eukaryota</taxon>
        <taxon>Fungi</taxon>
        <taxon>Dikarya</taxon>
        <taxon>Basidiomycota</taxon>
        <taxon>Agaricomycotina</taxon>
        <taxon>Agaricomycetes</taxon>
        <taxon>Polyporales</taxon>
        <taxon>Polyporaceae</taxon>
        <taxon>Ganoderma</taxon>
    </lineage>
</organism>
<dbReference type="STRING" id="1077348.A0A2G8RUU8"/>
<keyword evidence="6" id="KW-0732">Signal</keyword>
<dbReference type="InterPro" id="IPR051795">
    <property type="entry name" value="Glycosyl_Hydrlase_43"/>
</dbReference>
<dbReference type="OrthoDB" id="5211809at2759"/>
<protein>
    <recommendedName>
        <fullName evidence="9">Transporter</fullName>
    </recommendedName>
</protein>
<feature type="signal peptide" evidence="6">
    <location>
        <begin position="1"/>
        <end position="19"/>
    </location>
</feature>
<feature type="active site" description="Proton acceptor" evidence="4">
    <location>
        <position position="38"/>
    </location>
</feature>
<evidence type="ECO:0000256" key="3">
    <source>
        <dbReference type="ARBA" id="ARBA00023295"/>
    </source>
</evidence>
<keyword evidence="8" id="KW-1185">Reference proteome</keyword>
<comment type="similarity">
    <text evidence="1 5">Belongs to the glycosyl hydrolase 43 family.</text>
</comment>
<evidence type="ECO:0000256" key="1">
    <source>
        <dbReference type="ARBA" id="ARBA00009865"/>
    </source>
</evidence>